<proteinExistence type="predicted"/>
<evidence type="ECO:0000313" key="4">
    <source>
        <dbReference type="Proteomes" id="UP000515369"/>
    </source>
</evidence>
<dbReference type="RefSeq" id="WP_182463051.1">
    <property type="nucleotide sequence ID" value="NZ_CP059732.1"/>
</dbReference>
<dbReference type="PANTHER" id="PTHR43265">
    <property type="entry name" value="ESTERASE ESTD"/>
    <property type="match status" value="1"/>
</dbReference>
<dbReference type="PANTHER" id="PTHR43265:SF1">
    <property type="entry name" value="ESTERASE ESTD"/>
    <property type="match status" value="1"/>
</dbReference>
<sequence length="322" mass="35049">MNRLLTAALFLIASCRIALAQTEEPIHYKITEPAGADLTLDGTLTVPDNATKGVPVVLLIAGSGPTDRDCNSTYGFKSNAFKMLADSLVRQGIAVARYDKRYSGTNLKAAVAAVGTDKHRFDYYVSDAVGFIHQLQVDKRFSKVIVAGHSEGSLVGMLAARQTKADKYISIAGAGQNIADVMKVQFQTALPDTLRSLATVILDSLKEGYPVKRVNPFLATMFNAKMQPGLISWMKYDPAVEIKKYAGPVLLINGKHDIQVATSEAERLKAARPDATLVLIDRMNHVLKNAPLDRAANIETYNQPHLPLTPGLVETIARFVKK</sequence>
<dbReference type="InterPro" id="IPR053145">
    <property type="entry name" value="AB_hydrolase_Est10"/>
</dbReference>
<dbReference type="Pfam" id="PF12146">
    <property type="entry name" value="Hydrolase_4"/>
    <property type="match status" value="1"/>
</dbReference>
<dbReference type="InterPro" id="IPR029058">
    <property type="entry name" value="AB_hydrolase_fold"/>
</dbReference>
<evidence type="ECO:0000256" key="1">
    <source>
        <dbReference type="SAM" id="SignalP"/>
    </source>
</evidence>
<dbReference type="EMBL" id="CP059732">
    <property type="protein sequence ID" value="QMW05670.1"/>
    <property type="molecule type" value="Genomic_DNA"/>
</dbReference>
<feature type="domain" description="Serine aminopeptidase S33" evidence="2">
    <location>
        <begin position="77"/>
        <end position="287"/>
    </location>
</feature>
<dbReference type="KEGG" id="sfol:H3H32_12655"/>
<gene>
    <name evidence="3" type="ORF">H3H32_12655</name>
</gene>
<keyword evidence="1" id="KW-0732">Signal</keyword>
<dbReference type="Proteomes" id="UP000515369">
    <property type="component" value="Chromosome"/>
</dbReference>
<feature type="signal peptide" evidence="1">
    <location>
        <begin position="1"/>
        <end position="20"/>
    </location>
</feature>
<name>A0A7G5H3H8_9BACT</name>
<dbReference type="Gene3D" id="3.40.50.1820">
    <property type="entry name" value="alpha/beta hydrolase"/>
    <property type="match status" value="1"/>
</dbReference>
<evidence type="ECO:0000313" key="3">
    <source>
        <dbReference type="EMBL" id="QMW05670.1"/>
    </source>
</evidence>
<accession>A0A7G5H3H8</accession>
<keyword evidence="3" id="KW-0378">Hydrolase</keyword>
<organism evidence="3 4">
    <name type="scientific">Spirosoma foliorum</name>
    <dbReference type="NCBI Taxonomy" id="2710596"/>
    <lineage>
        <taxon>Bacteria</taxon>
        <taxon>Pseudomonadati</taxon>
        <taxon>Bacteroidota</taxon>
        <taxon>Cytophagia</taxon>
        <taxon>Cytophagales</taxon>
        <taxon>Cytophagaceae</taxon>
        <taxon>Spirosoma</taxon>
    </lineage>
</organism>
<dbReference type="SUPFAM" id="SSF53474">
    <property type="entry name" value="alpha/beta-Hydrolases"/>
    <property type="match status" value="1"/>
</dbReference>
<protein>
    <submittedName>
        <fullName evidence="3">Alpha/beta hydrolase</fullName>
    </submittedName>
</protein>
<dbReference type="InterPro" id="IPR022742">
    <property type="entry name" value="Hydrolase_4"/>
</dbReference>
<dbReference type="GO" id="GO:0052689">
    <property type="term" value="F:carboxylic ester hydrolase activity"/>
    <property type="evidence" value="ECO:0007669"/>
    <property type="project" value="TreeGrafter"/>
</dbReference>
<reference evidence="3 4" key="1">
    <citation type="submission" date="2020-07" db="EMBL/GenBank/DDBJ databases">
        <title>Spirosoma foliorum sp. nov., isolated from the leaves on the Nejang mountain Korea, Republic of.</title>
        <authorList>
            <person name="Ho H."/>
            <person name="Lee Y.-J."/>
            <person name="Nurcahyanto D.-A."/>
            <person name="Kim S.-G."/>
        </authorList>
    </citation>
    <scope>NUCLEOTIDE SEQUENCE [LARGE SCALE GENOMIC DNA]</scope>
    <source>
        <strain evidence="3 4">PL0136</strain>
    </source>
</reference>
<keyword evidence="4" id="KW-1185">Reference proteome</keyword>
<feature type="chain" id="PRO_5028906324" evidence="1">
    <location>
        <begin position="21"/>
        <end position="322"/>
    </location>
</feature>
<dbReference type="AlphaFoldDB" id="A0A7G5H3H8"/>
<dbReference type="PROSITE" id="PS51257">
    <property type="entry name" value="PROKAR_LIPOPROTEIN"/>
    <property type="match status" value="1"/>
</dbReference>
<evidence type="ECO:0000259" key="2">
    <source>
        <dbReference type="Pfam" id="PF12146"/>
    </source>
</evidence>